<protein>
    <recommendedName>
        <fullName evidence="2">AB hydrolase-1 domain-containing protein</fullName>
    </recommendedName>
</protein>
<comment type="caution">
    <text evidence="3">The sequence shown here is derived from an EMBL/GenBank/DDBJ whole genome shotgun (WGS) entry which is preliminary data.</text>
</comment>
<dbReference type="GO" id="GO:0080032">
    <property type="term" value="F:methyl jasmonate esterase activity"/>
    <property type="evidence" value="ECO:0007669"/>
    <property type="project" value="TreeGrafter"/>
</dbReference>
<dbReference type="GO" id="GO:0009696">
    <property type="term" value="P:salicylic acid metabolic process"/>
    <property type="evidence" value="ECO:0007669"/>
    <property type="project" value="TreeGrafter"/>
</dbReference>
<evidence type="ECO:0000313" key="3">
    <source>
        <dbReference type="EMBL" id="KAG9440753.1"/>
    </source>
</evidence>
<dbReference type="Proteomes" id="UP000825729">
    <property type="component" value="Unassembled WGS sequence"/>
</dbReference>
<evidence type="ECO:0000259" key="2">
    <source>
        <dbReference type="Pfam" id="PF12697"/>
    </source>
</evidence>
<dbReference type="GO" id="GO:0009694">
    <property type="term" value="P:jasmonic acid metabolic process"/>
    <property type="evidence" value="ECO:0007669"/>
    <property type="project" value="TreeGrafter"/>
</dbReference>
<reference evidence="3 4" key="1">
    <citation type="submission" date="2021-07" db="EMBL/GenBank/DDBJ databases">
        <title>The Aristolochia fimbriata genome: insights into angiosperm evolution, floral development and chemical biosynthesis.</title>
        <authorList>
            <person name="Jiao Y."/>
        </authorList>
    </citation>
    <scope>NUCLEOTIDE SEQUENCE [LARGE SCALE GENOMIC DNA]</scope>
    <source>
        <strain evidence="3">IBCAS-2021</strain>
        <tissue evidence="3">Leaf</tissue>
    </source>
</reference>
<dbReference type="GO" id="GO:0080031">
    <property type="term" value="F:methyl salicylate esterase activity"/>
    <property type="evidence" value="ECO:0007669"/>
    <property type="project" value="TreeGrafter"/>
</dbReference>
<dbReference type="PANTHER" id="PTHR10992:SF1083">
    <property type="entry name" value="METHYLESTERASE 1"/>
    <property type="match status" value="1"/>
</dbReference>
<dbReference type="InterPro" id="IPR029058">
    <property type="entry name" value="AB_hydrolase_fold"/>
</dbReference>
<dbReference type="EMBL" id="JAINDJ010000008">
    <property type="protein sequence ID" value="KAG9440753.1"/>
    <property type="molecule type" value="Genomic_DNA"/>
</dbReference>
<dbReference type="Pfam" id="PF12697">
    <property type="entry name" value="Abhydrolase_6"/>
    <property type="match status" value="1"/>
</dbReference>
<feature type="domain" description="AB hydrolase-1" evidence="2">
    <location>
        <begin position="14"/>
        <end position="247"/>
    </location>
</feature>
<evidence type="ECO:0000313" key="4">
    <source>
        <dbReference type="Proteomes" id="UP000825729"/>
    </source>
</evidence>
<keyword evidence="1" id="KW-0378">Hydrolase</keyword>
<proteinExistence type="predicted"/>
<dbReference type="AlphaFoldDB" id="A0AAV7DVX6"/>
<dbReference type="InterPro" id="IPR000073">
    <property type="entry name" value="AB_hydrolase_1"/>
</dbReference>
<dbReference type="SUPFAM" id="SSF53474">
    <property type="entry name" value="alpha/beta-Hydrolases"/>
    <property type="match status" value="1"/>
</dbReference>
<dbReference type="GO" id="GO:0080030">
    <property type="term" value="F:methyl indole-3-acetate esterase activity"/>
    <property type="evidence" value="ECO:0007669"/>
    <property type="project" value="TreeGrafter"/>
</dbReference>
<gene>
    <name evidence="3" type="ORF">H6P81_020918</name>
</gene>
<accession>A0AAV7DVX6</accession>
<dbReference type="InterPro" id="IPR045889">
    <property type="entry name" value="MES/HNL"/>
</dbReference>
<name>A0AAV7DVX6_ARIFI</name>
<sequence length="273" mass="30349">MVIKESERVKPSHFVLVHGLCHGAWNWFKLVPLLKSEGHRVSAIDLAASGVRTAESLSEVHTFRDYSQPLLDLLASLPEEEKVILVGHSLGGLNLALAMEAFPEKISTAVFVTAFMPDCSSPPSSVLKQYFTMTPPDTLLDTLFTTPEKHKTVVLFGPNCLSLRFYHNCSPEDLSLGLLMLRPGSLFLEDLSASPNLSEEKYGSVPRVYIVCKEDKGIPEEFQQWMIKNNPPEMVMEIQGADHMPMLCKPNHLSLSLLKVANTYLGTVHTHAH</sequence>
<organism evidence="3 4">
    <name type="scientific">Aristolochia fimbriata</name>
    <name type="common">White veined hardy Dutchman's pipe vine</name>
    <dbReference type="NCBI Taxonomy" id="158543"/>
    <lineage>
        <taxon>Eukaryota</taxon>
        <taxon>Viridiplantae</taxon>
        <taxon>Streptophyta</taxon>
        <taxon>Embryophyta</taxon>
        <taxon>Tracheophyta</taxon>
        <taxon>Spermatophyta</taxon>
        <taxon>Magnoliopsida</taxon>
        <taxon>Magnoliidae</taxon>
        <taxon>Piperales</taxon>
        <taxon>Aristolochiaceae</taxon>
        <taxon>Aristolochia</taxon>
    </lineage>
</organism>
<evidence type="ECO:0000256" key="1">
    <source>
        <dbReference type="ARBA" id="ARBA00022801"/>
    </source>
</evidence>
<dbReference type="FunFam" id="3.40.50.1820:FF:000051">
    <property type="entry name" value="(S)-hydroxynitrile lyase"/>
    <property type="match status" value="1"/>
</dbReference>
<dbReference type="PANTHER" id="PTHR10992">
    <property type="entry name" value="METHYLESTERASE FAMILY MEMBER"/>
    <property type="match status" value="1"/>
</dbReference>
<dbReference type="Gene3D" id="3.40.50.1820">
    <property type="entry name" value="alpha/beta hydrolase"/>
    <property type="match status" value="1"/>
</dbReference>
<keyword evidence="4" id="KW-1185">Reference proteome</keyword>